<name>A0A0A3Z1R7_9GAMM</name>
<dbReference type="PANTHER" id="PTHR47506">
    <property type="entry name" value="TRANSCRIPTIONAL REGULATORY PROTEIN"/>
    <property type="match status" value="1"/>
</dbReference>
<dbReference type="InterPro" id="IPR001647">
    <property type="entry name" value="HTH_TetR"/>
</dbReference>
<comment type="caution">
    <text evidence="6">The sequence shown here is derived from an EMBL/GenBank/DDBJ whole genome shotgun (WGS) entry which is preliminary data.</text>
</comment>
<evidence type="ECO:0000256" key="1">
    <source>
        <dbReference type="ARBA" id="ARBA00023015"/>
    </source>
</evidence>
<dbReference type="SUPFAM" id="SSF46689">
    <property type="entry name" value="Homeodomain-like"/>
    <property type="match status" value="1"/>
</dbReference>
<dbReference type="GO" id="GO:0003677">
    <property type="term" value="F:DNA binding"/>
    <property type="evidence" value="ECO:0007669"/>
    <property type="project" value="UniProtKB-UniRule"/>
</dbReference>
<dbReference type="Proteomes" id="UP000030351">
    <property type="component" value="Unassembled WGS sequence"/>
</dbReference>
<dbReference type="STRING" id="371042.NG99_12380"/>
<reference evidence="6 7" key="1">
    <citation type="submission" date="2014-10" db="EMBL/GenBank/DDBJ databases">
        <title>Genome sequence of Erwinia typographi M043b.</title>
        <authorList>
            <person name="Chan K.-G."/>
            <person name="Tan W.-S."/>
        </authorList>
    </citation>
    <scope>NUCLEOTIDE SEQUENCE [LARGE SCALE GENOMIC DNA]</scope>
    <source>
        <strain evidence="6 7">M043b</strain>
    </source>
</reference>
<dbReference type="Gene3D" id="1.10.357.10">
    <property type="entry name" value="Tetracycline Repressor, domain 2"/>
    <property type="match status" value="1"/>
</dbReference>
<keyword evidence="2 4" id="KW-0238">DNA-binding</keyword>
<dbReference type="Pfam" id="PF16925">
    <property type="entry name" value="TetR_C_13"/>
    <property type="match status" value="1"/>
</dbReference>
<evidence type="ECO:0000256" key="4">
    <source>
        <dbReference type="PROSITE-ProRule" id="PRU00335"/>
    </source>
</evidence>
<accession>A0A0A3Z1R7</accession>
<keyword evidence="1" id="KW-0805">Transcription regulation</keyword>
<evidence type="ECO:0000256" key="3">
    <source>
        <dbReference type="ARBA" id="ARBA00023163"/>
    </source>
</evidence>
<dbReference type="InterPro" id="IPR036271">
    <property type="entry name" value="Tet_transcr_reg_TetR-rel_C_sf"/>
</dbReference>
<evidence type="ECO:0000256" key="2">
    <source>
        <dbReference type="ARBA" id="ARBA00023125"/>
    </source>
</evidence>
<gene>
    <name evidence="6" type="ORF">NG99_12380</name>
</gene>
<dbReference type="SUPFAM" id="SSF48498">
    <property type="entry name" value="Tetracyclin repressor-like, C-terminal domain"/>
    <property type="match status" value="1"/>
</dbReference>
<dbReference type="PROSITE" id="PS50977">
    <property type="entry name" value="HTH_TETR_2"/>
    <property type="match status" value="1"/>
</dbReference>
<dbReference type="PRINTS" id="PR00455">
    <property type="entry name" value="HTHTETR"/>
</dbReference>
<protein>
    <submittedName>
        <fullName evidence="6">TetR family transcriptional regulator</fullName>
    </submittedName>
</protein>
<dbReference type="InterPro" id="IPR009057">
    <property type="entry name" value="Homeodomain-like_sf"/>
</dbReference>
<dbReference type="Pfam" id="PF00440">
    <property type="entry name" value="TetR_N"/>
    <property type="match status" value="1"/>
</dbReference>
<dbReference type="RefSeq" id="WP_034892987.1">
    <property type="nucleotide sequence ID" value="NZ_JRUQ01000038.1"/>
</dbReference>
<keyword evidence="3" id="KW-0804">Transcription</keyword>
<evidence type="ECO:0000313" key="6">
    <source>
        <dbReference type="EMBL" id="KGT93002.1"/>
    </source>
</evidence>
<dbReference type="PANTHER" id="PTHR47506:SF1">
    <property type="entry name" value="HTH-TYPE TRANSCRIPTIONAL REGULATOR YJDC"/>
    <property type="match status" value="1"/>
</dbReference>
<dbReference type="OrthoDB" id="9809772at2"/>
<feature type="domain" description="HTH tetR-type" evidence="5">
    <location>
        <begin position="6"/>
        <end position="66"/>
    </location>
</feature>
<keyword evidence="7" id="KW-1185">Reference proteome</keyword>
<organism evidence="6 7">
    <name type="scientific">Erwinia typographi</name>
    <dbReference type="NCBI Taxonomy" id="371042"/>
    <lineage>
        <taxon>Bacteria</taxon>
        <taxon>Pseudomonadati</taxon>
        <taxon>Pseudomonadota</taxon>
        <taxon>Gammaproteobacteria</taxon>
        <taxon>Enterobacterales</taxon>
        <taxon>Erwiniaceae</taxon>
        <taxon>Erwinia</taxon>
    </lineage>
</organism>
<proteinExistence type="predicted"/>
<evidence type="ECO:0000313" key="7">
    <source>
        <dbReference type="Proteomes" id="UP000030351"/>
    </source>
</evidence>
<evidence type="ECO:0000259" key="5">
    <source>
        <dbReference type="PROSITE" id="PS50977"/>
    </source>
</evidence>
<dbReference type="eggNOG" id="COG1309">
    <property type="taxonomic scope" value="Bacteria"/>
</dbReference>
<dbReference type="AlphaFoldDB" id="A0A0A3Z1R7"/>
<feature type="DNA-binding region" description="H-T-H motif" evidence="4">
    <location>
        <begin position="29"/>
        <end position="48"/>
    </location>
</feature>
<sequence>MTTERSLKANEIISYTRQLLTSGGYRSFSFADISEKVNIRKASVHHHFPSKAELVRVVVTAYREEARMGMQALSRQINNPVAELQAYADYWSTCIRDGSSPFCICVMLAVELPTLPPEVAAEVSGHFTDLSDWLASLLIRGESEHLFQFSGSPSSEARLLMATVHGAMLAARAFNDADVFQQIVQPVIDNITIALAA</sequence>
<dbReference type="EMBL" id="JRUQ01000038">
    <property type="protein sequence ID" value="KGT93002.1"/>
    <property type="molecule type" value="Genomic_DNA"/>
</dbReference>
<dbReference type="InterPro" id="IPR011075">
    <property type="entry name" value="TetR_C"/>
</dbReference>